<protein>
    <submittedName>
        <fullName evidence="2">Uncharacterized protein</fullName>
    </submittedName>
</protein>
<comment type="caution">
    <text evidence="2">The sequence shown here is derived from an EMBL/GenBank/DDBJ whole genome shotgun (WGS) entry which is preliminary data.</text>
</comment>
<feature type="compositionally biased region" description="Basic and acidic residues" evidence="1">
    <location>
        <begin position="242"/>
        <end position="253"/>
    </location>
</feature>
<evidence type="ECO:0000256" key="1">
    <source>
        <dbReference type="SAM" id="MobiDB-lite"/>
    </source>
</evidence>
<evidence type="ECO:0000313" key="3">
    <source>
        <dbReference type="Proteomes" id="UP000531561"/>
    </source>
</evidence>
<dbReference type="RefSeq" id="XP_037187127.1">
    <property type="nucleotide sequence ID" value="XM_037337747.1"/>
</dbReference>
<gene>
    <name evidence="2" type="ORF">Bfra_007374</name>
</gene>
<sequence>MSRPKKEDSKYTAYWCDLKDDLFVIFTLSDNEAIAFQKDKTMKKIPYRDIPRNAKRRELGTFYDYKLKRFQSVAKKVMELNKGTGEKREKTAMEITKTFINFVYEEEKLKFRGNRWSISILDAYAIKSSYKEELDELKESQVNLKKELENAKKAGKGVTAASRAVDDMKLSIDSLNDYINKENTRIKEYKNNYDKEKKEQAEEAEKKKEQAEKKRKEDEIAEKKRLADWNRPLPRDATMWKGDYKPKSERKGK</sequence>
<keyword evidence="3" id="KW-1185">Reference proteome</keyword>
<feature type="compositionally biased region" description="Basic and acidic residues" evidence="1">
    <location>
        <begin position="191"/>
        <end position="228"/>
    </location>
</feature>
<proteinExistence type="predicted"/>
<feature type="region of interest" description="Disordered" evidence="1">
    <location>
        <begin position="191"/>
        <end position="253"/>
    </location>
</feature>
<reference evidence="2 3" key="1">
    <citation type="journal article" date="2020" name="Phytopathology">
        <title>A high-quality genome resource of Botrytis fragariae, a new and rapidly spreading fungal pathogen causing strawberry gray mold in the U.S.A.</title>
        <authorList>
            <person name="Wu Y."/>
            <person name="Saski C.A."/>
            <person name="Schnabel G."/>
            <person name="Xiao S."/>
            <person name="Hu M."/>
        </authorList>
    </citation>
    <scope>NUCLEOTIDE SEQUENCE [LARGE SCALE GENOMIC DNA]</scope>
    <source>
        <strain evidence="2 3">BVB16</strain>
    </source>
</reference>
<organism evidence="2 3">
    <name type="scientific">Botrytis fragariae</name>
    <dbReference type="NCBI Taxonomy" id="1964551"/>
    <lineage>
        <taxon>Eukaryota</taxon>
        <taxon>Fungi</taxon>
        <taxon>Dikarya</taxon>
        <taxon>Ascomycota</taxon>
        <taxon>Pezizomycotina</taxon>
        <taxon>Leotiomycetes</taxon>
        <taxon>Helotiales</taxon>
        <taxon>Sclerotiniaceae</taxon>
        <taxon>Botrytis</taxon>
    </lineage>
</organism>
<dbReference type="EMBL" id="JABFCT010000026">
    <property type="protein sequence ID" value="KAF5868178.1"/>
    <property type="molecule type" value="Genomic_DNA"/>
</dbReference>
<evidence type="ECO:0000313" key="2">
    <source>
        <dbReference type="EMBL" id="KAF5868178.1"/>
    </source>
</evidence>
<name>A0A8H6AI26_9HELO</name>
<dbReference type="GeneID" id="59261439"/>
<dbReference type="AlphaFoldDB" id="A0A8H6AI26"/>
<accession>A0A8H6AI26</accession>
<dbReference type="Proteomes" id="UP000531561">
    <property type="component" value="Unassembled WGS sequence"/>
</dbReference>
<dbReference type="OrthoDB" id="10499468at2759"/>